<feature type="domain" description="AMP-binding enzyme C-terminal" evidence="4">
    <location>
        <begin position="130"/>
        <end position="196"/>
    </location>
</feature>
<dbReference type="Pfam" id="PF13193">
    <property type="entry name" value="AMP-binding_C"/>
    <property type="match status" value="1"/>
</dbReference>
<dbReference type="Gene3D" id="3.40.50.12780">
    <property type="entry name" value="N-terminal domain of ligase-like"/>
    <property type="match status" value="1"/>
</dbReference>
<name>A0ABQ9IRI2_9CUCU</name>
<comment type="caution">
    <text evidence="5">The sequence shown here is derived from an EMBL/GenBank/DDBJ whole genome shotgun (WGS) entry which is preliminary data.</text>
</comment>
<dbReference type="Pfam" id="PF00501">
    <property type="entry name" value="AMP-binding"/>
    <property type="match status" value="1"/>
</dbReference>
<protein>
    <submittedName>
        <fullName evidence="5">Uncharacterized protein</fullName>
    </submittedName>
</protein>
<dbReference type="EMBL" id="JAPWTJ010003542">
    <property type="protein sequence ID" value="KAJ8955211.1"/>
    <property type="molecule type" value="Genomic_DNA"/>
</dbReference>
<sequence>MTNYMEIILDGYGLTETSPIISTGTPKLSEKYKTSGSVGKLIPNTLGKIVAVDDSTGTPLGPNQPGEMWIKGPQVMKGYHNRHEENENAFMDGWFRTGDMLQYNEDGLLYVTERLKELIKVKGFQVAPAELEKAIRDFPSVEDVAVIGVPHPTYGEVPRAYTEELIKYVAKKVAKYKQLKGGVKIINEIPKNASGKILRRQLKLKYEEE</sequence>
<keyword evidence="2" id="KW-0576">Peroxisome</keyword>
<keyword evidence="6" id="KW-1185">Reference proteome</keyword>
<dbReference type="Gene3D" id="3.30.300.30">
    <property type="match status" value="1"/>
</dbReference>
<dbReference type="InterPro" id="IPR025110">
    <property type="entry name" value="AMP-bd_C"/>
</dbReference>
<comment type="subcellular location">
    <subcellularLocation>
        <location evidence="1">Peroxisome</location>
    </subcellularLocation>
</comment>
<proteinExistence type="predicted"/>
<organism evidence="5 6">
    <name type="scientific">Molorchus minor</name>
    <dbReference type="NCBI Taxonomy" id="1323400"/>
    <lineage>
        <taxon>Eukaryota</taxon>
        <taxon>Metazoa</taxon>
        <taxon>Ecdysozoa</taxon>
        <taxon>Arthropoda</taxon>
        <taxon>Hexapoda</taxon>
        <taxon>Insecta</taxon>
        <taxon>Pterygota</taxon>
        <taxon>Neoptera</taxon>
        <taxon>Endopterygota</taxon>
        <taxon>Coleoptera</taxon>
        <taxon>Polyphaga</taxon>
        <taxon>Cucujiformia</taxon>
        <taxon>Chrysomeloidea</taxon>
        <taxon>Cerambycidae</taxon>
        <taxon>Lamiinae</taxon>
        <taxon>Monochamini</taxon>
        <taxon>Molorchus</taxon>
    </lineage>
</organism>
<dbReference type="InterPro" id="IPR042099">
    <property type="entry name" value="ANL_N_sf"/>
</dbReference>
<dbReference type="Proteomes" id="UP001162164">
    <property type="component" value="Unassembled WGS sequence"/>
</dbReference>
<dbReference type="PANTHER" id="PTHR24096">
    <property type="entry name" value="LONG-CHAIN-FATTY-ACID--COA LIGASE"/>
    <property type="match status" value="1"/>
</dbReference>
<gene>
    <name evidence="5" type="ORF">NQ317_001035</name>
</gene>
<evidence type="ECO:0000259" key="4">
    <source>
        <dbReference type="Pfam" id="PF13193"/>
    </source>
</evidence>
<evidence type="ECO:0000313" key="5">
    <source>
        <dbReference type="EMBL" id="KAJ8955211.1"/>
    </source>
</evidence>
<evidence type="ECO:0000256" key="1">
    <source>
        <dbReference type="ARBA" id="ARBA00004275"/>
    </source>
</evidence>
<evidence type="ECO:0000313" key="6">
    <source>
        <dbReference type="Proteomes" id="UP001162164"/>
    </source>
</evidence>
<evidence type="ECO:0000256" key="2">
    <source>
        <dbReference type="ARBA" id="ARBA00023140"/>
    </source>
</evidence>
<dbReference type="PANTHER" id="PTHR24096:SF422">
    <property type="entry name" value="BCDNA.GH02901"/>
    <property type="match status" value="1"/>
</dbReference>
<feature type="domain" description="AMP-dependent synthetase/ligase" evidence="3">
    <location>
        <begin position="7"/>
        <end position="80"/>
    </location>
</feature>
<dbReference type="InterPro" id="IPR045851">
    <property type="entry name" value="AMP-bd_C_sf"/>
</dbReference>
<reference evidence="5" key="1">
    <citation type="journal article" date="2023" name="Insect Mol. Biol.">
        <title>Genome sequencing provides insights into the evolution of gene families encoding plant cell wall-degrading enzymes in longhorned beetles.</title>
        <authorList>
            <person name="Shin N.R."/>
            <person name="Okamura Y."/>
            <person name="Kirsch R."/>
            <person name="Pauchet Y."/>
        </authorList>
    </citation>
    <scope>NUCLEOTIDE SEQUENCE</scope>
    <source>
        <strain evidence="5">MMC_N1</strain>
    </source>
</reference>
<dbReference type="InterPro" id="IPR000873">
    <property type="entry name" value="AMP-dep_synth/lig_dom"/>
</dbReference>
<evidence type="ECO:0000259" key="3">
    <source>
        <dbReference type="Pfam" id="PF00501"/>
    </source>
</evidence>
<dbReference type="SUPFAM" id="SSF56801">
    <property type="entry name" value="Acetyl-CoA synthetase-like"/>
    <property type="match status" value="1"/>
</dbReference>
<accession>A0ABQ9IRI2</accession>